<reference evidence="2" key="1">
    <citation type="submission" date="2022-06" db="EMBL/GenBank/DDBJ databases">
        <authorList>
            <person name="Berger JAMES D."/>
            <person name="Berger JAMES D."/>
        </authorList>
    </citation>
    <scope>NUCLEOTIDE SEQUENCE [LARGE SCALE GENOMIC DNA]</scope>
</reference>
<reference evidence="3" key="2">
    <citation type="submission" date="2023-11" db="UniProtKB">
        <authorList>
            <consortium name="WormBaseParasite"/>
        </authorList>
    </citation>
    <scope>IDENTIFICATION</scope>
</reference>
<keyword evidence="1" id="KW-0732">Signal</keyword>
<protein>
    <submittedName>
        <fullName evidence="3">Uncharacterized protein</fullName>
    </submittedName>
</protein>
<dbReference type="Proteomes" id="UP000050795">
    <property type="component" value="Unassembled WGS sequence"/>
</dbReference>
<evidence type="ECO:0000256" key="1">
    <source>
        <dbReference type="SAM" id="SignalP"/>
    </source>
</evidence>
<evidence type="ECO:0000313" key="2">
    <source>
        <dbReference type="Proteomes" id="UP000050795"/>
    </source>
</evidence>
<feature type="chain" id="PRO_5041730154" evidence="1">
    <location>
        <begin position="22"/>
        <end position="126"/>
    </location>
</feature>
<dbReference type="WBParaSite" id="TREG1_124640.1">
    <property type="protein sequence ID" value="TREG1_124640.1"/>
    <property type="gene ID" value="TREG1_124640"/>
</dbReference>
<evidence type="ECO:0000313" key="3">
    <source>
        <dbReference type="WBParaSite" id="TREG1_124640.1"/>
    </source>
</evidence>
<proteinExistence type="predicted"/>
<name>A0AA85J242_TRIRE</name>
<sequence length="126" mass="14887">MLMSNSITELLITCLIHASVGQMQFQQPYIMNDIQDSRDTSSSSPRSLKNANISSYLWHLFQSRNQHFRQMHKPVLYYTSNNDDNNNNNTTWRALNNSDIFNHNHNNNNNIKNISQVMILFKHWKM</sequence>
<dbReference type="AlphaFoldDB" id="A0AA85J242"/>
<organism evidence="2 3">
    <name type="scientific">Trichobilharzia regenti</name>
    <name type="common">Nasal bird schistosome</name>
    <dbReference type="NCBI Taxonomy" id="157069"/>
    <lineage>
        <taxon>Eukaryota</taxon>
        <taxon>Metazoa</taxon>
        <taxon>Spiralia</taxon>
        <taxon>Lophotrochozoa</taxon>
        <taxon>Platyhelminthes</taxon>
        <taxon>Trematoda</taxon>
        <taxon>Digenea</taxon>
        <taxon>Strigeidida</taxon>
        <taxon>Schistosomatoidea</taxon>
        <taxon>Schistosomatidae</taxon>
        <taxon>Trichobilharzia</taxon>
    </lineage>
</organism>
<accession>A0AA85J242</accession>
<feature type="signal peptide" evidence="1">
    <location>
        <begin position="1"/>
        <end position="21"/>
    </location>
</feature>
<keyword evidence="2" id="KW-1185">Reference proteome</keyword>